<protein>
    <submittedName>
        <fullName evidence="1">Uncharacterized protein</fullName>
    </submittedName>
</protein>
<keyword evidence="2" id="KW-1185">Reference proteome</keyword>
<dbReference type="EMBL" id="JADMCD010000014">
    <property type="protein sequence ID" value="MBF8643153.1"/>
    <property type="molecule type" value="Genomic_DNA"/>
</dbReference>
<name>A0ABS0FS02_PSELU</name>
<evidence type="ECO:0000313" key="1">
    <source>
        <dbReference type="EMBL" id="MBF8643153.1"/>
    </source>
</evidence>
<comment type="caution">
    <text evidence="1">The sequence shown here is derived from an EMBL/GenBank/DDBJ whole genome shotgun (WGS) entry which is preliminary data.</text>
</comment>
<reference evidence="1 2" key="1">
    <citation type="submission" date="2020-10" db="EMBL/GenBank/DDBJ databases">
        <title>Genome sequences of Pseudomonas isolates.</title>
        <authorList>
            <person name="Wessels L."/>
            <person name="Reich F."/>
            <person name="Hammerl J."/>
        </authorList>
    </citation>
    <scope>NUCLEOTIDE SEQUENCE [LARGE SCALE GENOMIC DNA]</scope>
    <source>
        <strain evidence="1 2">20-MO00624-0</strain>
    </source>
</reference>
<proteinExistence type="predicted"/>
<evidence type="ECO:0000313" key="2">
    <source>
        <dbReference type="Proteomes" id="UP000626180"/>
    </source>
</evidence>
<organism evidence="1 2">
    <name type="scientific">Pseudomonas luteola</name>
    <dbReference type="NCBI Taxonomy" id="47886"/>
    <lineage>
        <taxon>Bacteria</taxon>
        <taxon>Pseudomonadati</taxon>
        <taxon>Pseudomonadota</taxon>
        <taxon>Gammaproteobacteria</taxon>
        <taxon>Pseudomonadales</taxon>
        <taxon>Pseudomonadaceae</taxon>
        <taxon>Pseudomonas</taxon>
    </lineage>
</organism>
<accession>A0ABS0FS02</accession>
<gene>
    <name evidence="1" type="ORF">IRZ65_21000</name>
</gene>
<sequence length="147" mass="16383">MREDTSMQTATALHLSDQIWLAQYHLNLQTWSAFFLARLRGLDSIRLRVLAGQVPVYEAGRYIDAFDLYHAIEKRAGTSHIAEQWEYEVACEVHRVAEGMSASDAEVLLYASGLNGVSLDELEDASLKAIAEAREAVEGALEDIPFI</sequence>
<dbReference type="Proteomes" id="UP000626180">
    <property type="component" value="Unassembled WGS sequence"/>
</dbReference>